<proteinExistence type="predicted"/>
<feature type="domain" description="7TM-DISM receptor extracellular" evidence="4">
    <location>
        <begin position="43"/>
        <end position="169"/>
    </location>
</feature>
<keyword evidence="1" id="KW-0812">Transmembrane</keyword>
<feature type="transmembrane region" description="Helical" evidence="1">
    <location>
        <begin position="335"/>
        <end position="354"/>
    </location>
</feature>
<feature type="transmembrane region" description="Helical" evidence="1">
    <location>
        <begin position="304"/>
        <end position="323"/>
    </location>
</feature>
<evidence type="ECO:0000256" key="2">
    <source>
        <dbReference type="SAM" id="SignalP"/>
    </source>
</evidence>
<evidence type="ECO:0000259" key="3">
    <source>
        <dbReference type="Pfam" id="PF07695"/>
    </source>
</evidence>
<dbReference type="Gene3D" id="2.60.40.2380">
    <property type="match status" value="1"/>
</dbReference>
<accession>A0A6S6UAH9</accession>
<name>A0A6S6UAH9_9GAMM</name>
<keyword evidence="5" id="KW-0418">Kinase</keyword>
<keyword evidence="2" id="KW-0732">Signal</keyword>
<feature type="non-terminal residue" evidence="5">
    <location>
        <position position="397"/>
    </location>
</feature>
<keyword evidence="1" id="KW-1133">Transmembrane helix</keyword>
<feature type="chain" id="PRO_5028072110" evidence="2">
    <location>
        <begin position="26"/>
        <end position="397"/>
    </location>
</feature>
<keyword evidence="1" id="KW-0472">Membrane</keyword>
<feature type="transmembrane region" description="Helical" evidence="1">
    <location>
        <begin position="213"/>
        <end position="237"/>
    </location>
</feature>
<feature type="transmembrane region" description="Helical" evidence="1">
    <location>
        <begin position="184"/>
        <end position="206"/>
    </location>
</feature>
<evidence type="ECO:0000313" key="5">
    <source>
        <dbReference type="EMBL" id="CAA6826320.1"/>
    </source>
</evidence>
<organism evidence="5">
    <name type="scientific">uncultured Thiotrichaceae bacterium</name>
    <dbReference type="NCBI Taxonomy" id="298394"/>
    <lineage>
        <taxon>Bacteria</taxon>
        <taxon>Pseudomonadati</taxon>
        <taxon>Pseudomonadota</taxon>
        <taxon>Gammaproteobacteria</taxon>
        <taxon>Thiotrichales</taxon>
        <taxon>Thiotrichaceae</taxon>
        <taxon>environmental samples</taxon>
    </lineage>
</organism>
<feature type="transmembrane region" description="Helical" evidence="1">
    <location>
        <begin position="249"/>
        <end position="267"/>
    </location>
</feature>
<protein>
    <submittedName>
        <fullName evidence="5">Integral membrane sensor hybrid histidine kinase</fullName>
    </submittedName>
</protein>
<dbReference type="Pfam" id="PF07695">
    <property type="entry name" value="7TMR-DISM_7TM"/>
    <property type="match status" value="1"/>
</dbReference>
<keyword evidence="5" id="KW-0808">Transferase</keyword>
<reference evidence="5" key="1">
    <citation type="submission" date="2020-01" db="EMBL/GenBank/DDBJ databases">
        <authorList>
            <person name="Meier V. D."/>
            <person name="Meier V D."/>
        </authorList>
    </citation>
    <scope>NUCLEOTIDE SEQUENCE</scope>
    <source>
        <strain evidence="5">HLG_WM_MAG_07</strain>
    </source>
</reference>
<feature type="signal peptide" evidence="2">
    <location>
        <begin position="1"/>
        <end position="25"/>
    </location>
</feature>
<dbReference type="GO" id="GO:0016301">
    <property type="term" value="F:kinase activity"/>
    <property type="evidence" value="ECO:0007669"/>
    <property type="project" value="UniProtKB-KW"/>
</dbReference>
<feature type="domain" description="7TM-DISM receptor extracellular" evidence="3">
    <location>
        <begin position="186"/>
        <end position="381"/>
    </location>
</feature>
<gene>
    <name evidence="5" type="ORF">HELGO_WM24592</name>
</gene>
<feature type="transmembrane region" description="Helical" evidence="1">
    <location>
        <begin position="360"/>
        <end position="379"/>
    </location>
</feature>
<dbReference type="InterPro" id="IPR011623">
    <property type="entry name" value="7TMR_DISM_rcpt_extracell_dom1"/>
</dbReference>
<feature type="transmembrane region" description="Helical" evidence="1">
    <location>
        <begin position="279"/>
        <end position="298"/>
    </location>
</feature>
<evidence type="ECO:0000256" key="1">
    <source>
        <dbReference type="SAM" id="Phobius"/>
    </source>
</evidence>
<evidence type="ECO:0000259" key="4">
    <source>
        <dbReference type="Pfam" id="PF07696"/>
    </source>
</evidence>
<dbReference type="Pfam" id="PF07696">
    <property type="entry name" value="7TMR-DISMED2"/>
    <property type="match status" value="1"/>
</dbReference>
<dbReference type="EMBL" id="CACVAY010000132">
    <property type="protein sequence ID" value="CAA6826320.1"/>
    <property type="molecule type" value="Genomic_DNA"/>
</dbReference>
<dbReference type="InterPro" id="IPR011622">
    <property type="entry name" value="7TMR_DISM_rcpt_extracell_dom2"/>
</dbReference>
<dbReference type="AlphaFoldDB" id="A0A6S6UAH9"/>
<sequence>MFNPHHLYRLLFLLCWLPTSLHALAPTLIVTDDTSYYELKLNTDMLEDPTGELTFEDVTSGLHDFYALPADIEKGQPLDMGFTQSAFWFRVQMINQSTEKNFYFGHWGGLSRQIQVYIVSEDDTEPFTKLKLIYKPRSMQYRFTFPHGASRILYFRVQDKHAPLTISPELMNAPSIMGRIKSDYPVFSLIVGGLLTLVLYNFFYFIYLRDRGFLALSFLILAFVLEFGNHLGLLHYYSFLRESLQSVGALFAFVTIASGLSLFSRWLNIQQHLPQYEKWLHVAFWISCALAIISPFILYSVAIAGIWSGVILFLIGWVIFSYIRKGLYLPSSLRISGGIFVIGMIPALLRTLGLIEEGPWIGEIALFTLLISLVLLSLMQAEQVRYKSEQAERITAA</sequence>